<sequence>MAWRYVGLPPTKNTPGPFYYLNQRHRIAHALRDSNLKRRSNPALQEYKEPNVSSEPDKLNKKTVTRKQSTRKQSNSHSHPVSFSYISAERPVVEYFNTKYINNFTATSRRISRRDPRYYIDVFVDTAAELNERASGKYYLQNINLLPVVPPGFPFTKGRISANGTYFTGEQNETLAYGYIDIEVKTTKIKSSV</sequence>
<accession>A0A9N8L5Q2</accession>
<proteinExistence type="predicted"/>
<feature type="compositionally biased region" description="Polar residues" evidence="1">
    <location>
        <begin position="71"/>
        <end position="80"/>
    </location>
</feature>
<name>A0A9N8L5Q2_CHRIL</name>
<reference evidence="2" key="1">
    <citation type="submission" date="2021-12" db="EMBL/GenBank/DDBJ databases">
        <authorList>
            <person name="King R."/>
        </authorList>
    </citation>
    <scope>NUCLEOTIDE SEQUENCE</scope>
</reference>
<protein>
    <submittedName>
        <fullName evidence="2">Uncharacterized protein</fullName>
    </submittedName>
</protein>
<evidence type="ECO:0000313" key="2">
    <source>
        <dbReference type="EMBL" id="CAD0202792.1"/>
    </source>
</evidence>
<feature type="compositionally biased region" description="Basic residues" evidence="1">
    <location>
        <begin position="61"/>
        <end position="70"/>
    </location>
</feature>
<dbReference type="AlphaFoldDB" id="A0A9N8L5Q2"/>
<evidence type="ECO:0000256" key="1">
    <source>
        <dbReference type="SAM" id="MobiDB-lite"/>
    </source>
</evidence>
<keyword evidence="3" id="KW-1185">Reference proteome</keyword>
<feature type="region of interest" description="Disordered" evidence="1">
    <location>
        <begin position="34"/>
        <end position="80"/>
    </location>
</feature>
<gene>
    <name evidence="2" type="ORF">CINC_LOCUS4450</name>
</gene>
<dbReference type="EMBL" id="LR824020">
    <property type="protein sequence ID" value="CAD0202792.1"/>
    <property type="molecule type" value="Genomic_DNA"/>
</dbReference>
<dbReference type="Proteomes" id="UP001154114">
    <property type="component" value="Chromosome 17"/>
</dbReference>
<evidence type="ECO:0000313" key="3">
    <source>
        <dbReference type="Proteomes" id="UP001154114"/>
    </source>
</evidence>
<dbReference type="OrthoDB" id="7424700at2759"/>
<organism evidence="2 3">
    <name type="scientific">Chrysodeixis includens</name>
    <name type="common">Soybean looper</name>
    <name type="synonym">Pseudoplusia includens</name>
    <dbReference type="NCBI Taxonomy" id="689277"/>
    <lineage>
        <taxon>Eukaryota</taxon>
        <taxon>Metazoa</taxon>
        <taxon>Ecdysozoa</taxon>
        <taxon>Arthropoda</taxon>
        <taxon>Hexapoda</taxon>
        <taxon>Insecta</taxon>
        <taxon>Pterygota</taxon>
        <taxon>Neoptera</taxon>
        <taxon>Endopterygota</taxon>
        <taxon>Lepidoptera</taxon>
        <taxon>Glossata</taxon>
        <taxon>Ditrysia</taxon>
        <taxon>Noctuoidea</taxon>
        <taxon>Noctuidae</taxon>
        <taxon>Plusiinae</taxon>
        <taxon>Chrysodeixis</taxon>
    </lineage>
</organism>